<evidence type="ECO:0000256" key="7">
    <source>
        <dbReference type="ARBA" id="ARBA00023170"/>
    </source>
</evidence>
<dbReference type="Gene3D" id="1.10.510.10">
    <property type="entry name" value="Transferase(Phosphotransferase) domain 1"/>
    <property type="match status" value="1"/>
</dbReference>
<evidence type="ECO:0000256" key="10">
    <source>
        <dbReference type="PIRSR" id="PIRSR000615-1"/>
    </source>
</evidence>
<dbReference type="PROSITE" id="PS00109">
    <property type="entry name" value="PROTEIN_KINASE_TYR"/>
    <property type="match status" value="1"/>
</dbReference>
<dbReference type="STRING" id="48709.A0A1D2MBV6"/>
<evidence type="ECO:0000256" key="16">
    <source>
        <dbReference type="SAM" id="SignalP"/>
    </source>
</evidence>
<keyword evidence="7 19" id="KW-0675">Receptor</keyword>
<feature type="active site" description="Proton acceptor" evidence="10">
    <location>
        <position position="686"/>
    </location>
</feature>
<evidence type="ECO:0000256" key="3">
    <source>
        <dbReference type="ARBA" id="ARBA00022692"/>
    </source>
</evidence>
<dbReference type="GO" id="GO:0007169">
    <property type="term" value="P:cell surface receptor protein tyrosine kinase signaling pathway"/>
    <property type="evidence" value="ECO:0007669"/>
    <property type="project" value="TreeGrafter"/>
</dbReference>
<evidence type="ECO:0000256" key="2">
    <source>
        <dbReference type="ARBA" id="ARBA00011902"/>
    </source>
</evidence>
<comment type="subcellular location">
    <subcellularLocation>
        <location evidence="1">Membrane</location>
        <topology evidence="1">Single-pass membrane protein</topology>
    </subcellularLocation>
</comment>
<reference evidence="19 20" key="1">
    <citation type="journal article" date="2016" name="Genome Biol. Evol.">
        <title>Gene Family Evolution Reflects Adaptation to Soil Environmental Stressors in the Genome of the Collembolan Orchesella cincta.</title>
        <authorList>
            <person name="Faddeeva-Vakhrusheva A."/>
            <person name="Derks M.F."/>
            <person name="Anvar S.Y."/>
            <person name="Agamennone V."/>
            <person name="Suring W."/>
            <person name="Smit S."/>
            <person name="van Straalen N.M."/>
            <person name="Roelofs D."/>
        </authorList>
    </citation>
    <scope>NUCLEOTIDE SEQUENCE [LARGE SCALE GENOMIC DNA]</scope>
    <source>
        <tissue evidence="19">Mixed pool</tissue>
    </source>
</reference>
<evidence type="ECO:0000256" key="14">
    <source>
        <dbReference type="SAM" id="MobiDB-lite"/>
    </source>
</evidence>
<feature type="region of interest" description="Disordered" evidence="14">
    <location>
        <begin position="402"/>
        <end position="421"/>
    </location>
</feature>
<dbReference type="InterPro" id="IPR000719">
    <property type="entry name" value="Prot_kinase_dom"/>
</dbReference>
<dbReference type="PROSITE" id="PS50835">
    <property type="entry name" value="IG_LIKE"/>
    <property type="match status" value="1"/>
</dbReference>
<dbReference type="Pfam" id="PF07714">
    <property type="entry name" value="PK_Tyr_Ser-Thr"/>
    <property type="match status" value="1"/>
</dbReference>
<dbReference type="InterPro" id="IPR001245">
    <property type="entry name" value="Ser-Thr/Tyr_kinase_cat_dom"/>
</dbReference>
<dbReference type="InterPro" id="IPR017441">
    <property type="entry name" value="Protein_kinase_ATP_BS"/>
</dbReference>
<accession>A0A1D2MBV6</accession>
<dbReference type="PIRSF" id="PIRSF000615">
    <property type="entry name" value="TyrPK_CSF1-R"/>
    <property type="match status" value="1"/>
</dbReference>
<evidence type="ECO:0000256" key="1">
    <source>
        <dbReference type="ARBA" id="ARBA00004167"/>
    </source>
</evidence>
<feature type="binding site" evidence="12">
    <location>
        <position position="713"/>
    </location>
    <ligand>
        <name>Mg(2+)</name>
        <dbReference type="ChEBI" id="CHEBI:18420"/>
    </ligand>
</feature>
<dbReference type="CDD" id="cd00192">
    <property type="entry name" value="PTKc"/>
    <property type="match status" value="1"/>
</dbReference>
<feature type="chain" id="PRO_5008903775" description="receptor protein-tyrosine kinase" evidence="16">
    <location>
        <begin position="25"/>
        <end position="887"/>
    </location>
</feature>
<gene>
    <name evidence="19" type="ORF">Ocin01_16195</name>
</gene>
<keyword evidence="6" id="KW-1015">Disulfide bond</keyword>
<dbReference type="PROSITE" id="PS50011">
    <property type="entry name" value="PROTEIN_KINASE_DOM"/>
    <property type="match status" value="1"/>
</dbReference>
<evidence type="ECO:0000313" key="19">
    <source>
        <dbReference type="EMBL" id="ODM90486.1"/>
    </source>
</evidence>
<dbReference type="EC" id="2.7.10.1" evidence="2"/>
<organism evidence="19 20">
    <name type="scientific">Orchesella cincta</name>
    <name type="common">Springtail</name>
    <name type="synonym">Podura cincta</name>
    <dbReference type="NCBI Taxonomy" id="48709"/>
    <lineage>
        <taxon>Eukaryota</taxon>
        <taxon>Metazoa</taxon>
        <taxon>Ecdysozoa</taxon>
        <taxon>Arthropoda</taxon>
        <taxon>Hexapoda</taxon>
        <taxon>Collembola</taxon>
        <taxon>Entomobryomorpha</taxon>
        <taxon>Entomobryoidea</taxon>
        <taxon>Orchesellidae</taxon>
        <taxon>Orchesellinae</taxon>
        <taxon>Orchesella</taxon>
    </lineage>
</organism>
<evidence type="ECO:0000313" key="20">
    <source>
        <dbReference type="Proteomes" id="UP000094527"/>
    </source>
</evidence>
<evidence type="ECO:0000256" key="5">
    <source>
        <dbReference type="ARBA" id="ARBA00023136"/>
    </source>
</evidence>
<keyword evidence="12" id="KW-0460">Magnesium</keyword>
<evidence type="ECO:0000259" key="17">
    <source>
        <dbReference type="PROSITE" id="PS50011"/>
    </source>
</evidence>
<feature type="domain" description="Ig-like" evidence="18">
    <location>
        <begin position="359"/>
        <end position="449"/>
    </location>
</feature>
<feature type="compositionally biased region" description="Polar residues" evidence="14">
    <location>
        <begin position="408"/>
        <end position="421"/>
    </location>
</feature>
<dbReference type="InterPro" id="IPR013783">
    <property type="entry name" value="Ig-like_fold"/>
</dbReference>
<evidence type="ECO:0000259" key="18">
    <source>
        <dbReference type="PROSITE" id="PS50835"/>
    </source>
</evidence>
<feature type="domain" description="Protein kinase" evidence="17">
    <location>
        <begin position="525"/>
        <end position="835"/>
    </location>
</feature>
<keyword evidence="16" id="KW-0732">Signal</keyword>
<name>A0A1D2MBV6_ORCCI</name>
<dbReference type="SUPFAM" id="SSF48726">
    <property type="entry name" value="Immunoglobulin"/>
    <property type="match status" value="1"/>
</dbReference>
<protein>
    <recommendedName>
        <fullName evidence="2">receptor protein-tyrosine kinase</fullName>
        <ecNumber evidence="2">2.7.10.1</ecNumber>
    </recommendedName>
</protein>
<dbReference type="InterPro" id="IPR036179">
    <property type="entry name" value="Ig-like_dom_sf"/>
</dbReference>
<feature type="binding site" evidence="12">
    <location>
        <position position="691"/>
    </location>
    <ligand>
        <name>Mg(2+)</name>
        <dbReference type="ChEBI" id="CHEBI:18420"/>
    </ligand>
</feature>
<feature type="binding site" evidence="11">
    <location>
        <position position="690"/>
    </location>
    <ligand>
        <name>ATP</name>
        <dbReference type="ChEBI" id="CHEBI:30616"/>
    </ligand>
</feature>
<evidence type="ECO:0000256" key="15">
    <source>
        <dbReference type="SAM" id="Phobius"/>
    </source>
</evidence>
<evidence type="ECO:0000256" key="11">
    <source>
        <dbReference type="PIRSR" id="PIRSR000615-2"/>
    </source>
</evidence>
<feature type="transmembrane region" description="Helical" evidence="15">
    <location>
        <begin position="456"/>
        <end position="476"/>
    </location>
</feature>
<comment type="caution">
    <text evidence="19">The sequence shown here is derived from an EMBL/GenBank/DDBJ whole genome shotgun (WGS) entry which is preliminary data.</text>
</comment>
<dbReference type="EMBL" id="LJIJ01001940">
    <property type="protein sequence ID" value="ODM90486.1"/>
    <property type="molecule type" value="Genomic_DNA"/>
</dbReference>
<keyword evidence="11 13" id="KW-0547">Nucleotide-binding</keyword>
<proteinExistence type="predicted"/>
<dbReference type="Gene3D" id="2.60.40.10">
    <property type="entry name" value="Immunoglobulins"/>
    <property type="match status" value="2"/>
</dbReference>
<keyword evidence="4 15" id="KW-1133">Transmembrane helix</keyword>
<dbReference type="SUPFAM" id="SSF56112">
    <property type="entry name" value="Protein kinase-like (PK-like)"/>
    <property type="match status" value="1"/>
</dbReference>
<dbReference type="InterPro" id="IPR011009">
    <property type="entry name" value="Kinase-like_dom_sf"/>
</dbReference>
<evidence type="ECO:0000256" key="6">
    <source>
        <dbReference type="ARBA" id="ARBA00023157"/>
    </source>
</evidence>
<comment type="catalytic activity">
    <reaction evidence="9">
        <text>L-tyrosyl-[protein] + ATP = O-phospho-L-tyrosyl-[protein] + ADP + H(+)</text>
        <dbReference type="Rhea" id="RHEA:10596"/>
        <dbReference type="Rhea" id="RHEA-COMP:10136"/>
        <dbReference type="Rhea" id="RHEA-COMP:20101"/>
        <dbReference type="ChEBI" id="CHEBI:15378"/>
        <dbReference type="ChEBI" id="CHEBI:30616"/>
        <dbReference type="ChEBI" id="CHEBI:46858"/>
        <dbReference type="ChEBI" id="CHEBI:61978"/>
        <dbReference type="ChEBI" id="CHEBI:456216"/>
        <dbReference type="EC" id="2.7.10.1"/>
    </reaction>
</comment>
<dbReference type="OrthoDB" id="5949550at2759"/>
<evidence type="ECO:0000256" key="12">
    <source>
        <dbReference type="PIRSR" id="PIRSR000615-3"/>
    </source>
</evidence>
<dbReference type="InterPro" id="IPR020635">
    <property type="entry name" value="Tyr_kinase_cat_dom"/>
</dbReference>
<keyword evidence="11 13" id="KW-0067">ATP-binding</keyword>
<evidence type="ECO:0000256" key="9">
    <source>
        <dbReference type="ARBA" id="ARBA00051243"/>
    </source>
</evidence>
<feature type="signal peptide" evidence="16">
    <location>
        <begin position="1"/>
        <end position="24"/>
    </location>
</feature>
<keyword evidence="3 15" id="KW-0812">Transmembrane</keyword>
<dbReference type="PANTHER" id="PTHR24416">
    <property type="entry name" value="TYROSINE-PROTEIN KINASE RECEPTOR"/>
    <property type="match status" value="1"/>
</dbReference>
<keyword evidence="20" id="KW-1185">Reference proteome</keyword>
<dbReference type="PANTHER" id="PTHR24416:SF600">
    <property type="entry name" value="PDGF- AND VEGF-RECEPTOR RELATED, ISOFORM J"/>
    <property type="match status" value="1"/>
</dbReference>
<dbReference type="GO" id="GO:0004714">
    <property type="term" value="F:transmembrane receptor protein tyrosine kinase activity"/>
    <property type="evidence" value="ECO:0007669"/>
    <property type="project" value="UniProtKB-EC"/>
</dbReference>
<dbReference type="Proteomes" id="UP000094527">
    <property type="component" value="Unassembled WGS sequence"/>
</dbReference>
<feature type="binding site" evidence="13">
    <location>
        <position position="556"/>
    </location>
    <ligand>
        <name>ATP</name>
        <dbReference type="ChEBI" id="CHEBI:30616"/>
    </ligand>
</feature>
<keyword evidence="12" id="KW-0479">Metal-binding</keyword>
<keyword evidence="8" id="KW-0325">Glycoprotein</keyword>
<evidence type="ECO:0000256" key="8">
    <source>
        <dbReference type="ARBA" id="ARBA00023180"/>
    </source>
</evidence>
<dbReference type="InterPro" id="IPR008266">
    <property type="entry name" value="Tyr_kinase_AS"/>
</dbReference>
<keyword evidence="5 15" id="KW-0472">Membrane</keyword>
<evidence type="ECO:0000256" key="4">
    <source>
        <dbReference type="ARBA" id="ARBA00022989"/>
    </source>
</evidence>
<evidence type="ECO:0000256" key="13">
    <source>
        <dbReference type="PROSITE-ProRule" id="PRU10141"/>
    </source>
</evidence>
<dbReference type="SMART" id="SM00219">
    <property type="entry name" value="TyrKc"/>
    <property type="match status" value="1"/>
</dbReference>
<dbReference type="GO" id="GO:0005886">
    <property type="term" value="C:plasma membrane"/>
    <property type="evidence" value="ECO:0007669"/>
    <property type="project" value="TreeGrafter"/>
</dbReference>
<dbReference type="AlphaFoldDB" id="A0A1D2MBV6"/>
<dbReference type="GO" id="GO:0043235">
    <property type="term" value="C:receptor complex"/>
    <property type="evidence" value="ECO:0007669"/>
    <property type="project" value="TreeGrafter"/>
</dbReference>
<sequence>MAKRLCPQLPVLLFFLNLGEIVKSAPNQPILDRKYPERNQLPDTLQFVYNTSLTSLFRELEPAALQFIGNDTSRIKISCEVTNNPSTFIDWDVHAVEKQKVKRSWSKLPGVENGKQINLETGPPVISIECWLQNEIKTLSKKTLIYAGADTPPYLYKHGKVARALITQETTAVLPCLLSYPLEHTQQALQLQLFKNGSMVNKRENGITYTPELGYILDLKTLKNPHGNYECRVVNSTIDDFLIVQFDLGAYIRLRYTKGNGQEEPFSVSNKTYPFECQVPRSSFQATFQWFYEWINGTFTFPNLERSEVETSETHYNQTAYFTFPSGEIARVGCVGTSKAGTRYNATYQVYLKRDQSVPTILNGDQSSTLAYKPGMNLTCKTKASSATWKWLKDGKRVTTPTFEYDSSDPSKPSRSVLTLNPSRNDTDVRYTCFVRNDLGEAFHTFRVTMGESKTMPLLLIALGIVAAALIGVLITRGQKKPTLGKRKRDWFKRGTLLEPLLGEEEHETTQYFHVAENTFNHLLSNTGEKLGSGNYGKVVKAYLREGGTKIPVAVKIPQLKPDGSLNENEAIFTDFLAEIKRMQYIHEYLPNNHVLKFIGAVTNDIAHFKAYLIVEYCAGRDMKTFLTKFSVSSDAEFYFAGRNPDPPNNHGPGQVVLRTENLMAWCEQMALGMAHISTLRLVHRDLAARNIFLASPDNSDISPERLVAKIGDFGLARKPKPGADYYVMNLTRDQKMPVRWYAPEVLRSGKFTTKSDVWSLGILFWELFTLGKETPFSQFDMLTQLHGFVSQLENGELLPSRPPHVPPPMWNLMQNCWKINPADRPTFSEIHQQLKILNNPVPIQTQRPAPDYYTQVVSLNEQGHSVLGPASPTTTRLQNQVTHATG</sequence>
<dbReference type="Gene3D" id="3.30.200.20">
    <property type="entry name" value="Phosphorylase Kinase, domain 1"/>
    <property type="match status" value="1"/>
</dbReference>
<dbReference type="InterPro" id="IPR007110">
    <property type="entry name" value="Ig-like_dom"/>
</dbReference>
<dbReference type="GO" id="GO:0046872">
    <property type="term" value="F:metal ion binding"/>
    <property type="evidence" value="ECO:0007669"/>
    <property type="project" value="UniProtKB-KW"/>
</dbReference>
<dbReference type="PROSITE" id="PS00107">
    <property type="entry name" value="PROTEIN_KINASE_ATP"/>
    <property type="match status" value="1"/>
</dbReference>
<dbReference type="InterPro" id="IPR050122">
    <property type="entry name" value="RTK"/>
</dbReference>
<dbReference type="GO" id="GO:0005524">
    <property type="term" value="F:ATP binding"/>
    <property type="evidence" value="ECO:0007669"/>
    <property type="project" value="UniProtKB-UniRule"/>
</dbReference>